<dbReference type="Pfam" id="PF00708">
    <property type="entry name" value="Acylphosphatase"/>
    <property type="match status" value="1"/>
</dbReference>
<evidence type="ECO:0000259" key="8">
    <source>
        <dbReference type="PROSITE" id="PS51160"/>
    </source>
</evidence>
<comment type="caution">
    <text evidence="9">The sequence shown here is derived from an EMBL/GenBank/DDBJ whole genome shotgun (WGS) entry which is preliminary data.</text>
</comment>
<comment type="similarity">
    <text evidence="1 7">Belongs to the acylphosphatase family.</text>
</comment>
<dbReference type="PANTHER" id="PTHR47268:SF4">
    <property type="entry name" value="ACYLPHOSPHATASE"/>
    <property type="match status" value="1"/>
</dbReference>
<evidence type="ECO:0000256" key="1">
    <source>
        <dbReference type="ARBA" id="ARBA00005614"/>
    </source>
</evidence>
<evidence type="ECO:0000256" key="2">
    <source>
        <dbReference type="ARBA" id="ARBA00012150"/>
    </source>
</evidence>
<dbReference type="InterPro" id="IPR020456">
    <property type="entry name" value="Acylphosphatase"/>
</dbReference>
<dbReference type="InterPro" id="IPR036046">
    <property type="entry name" value="Acylphosphatase-like_dom_sf"/>
</dbReference>
<feature type="domain" description="Acylphosphatase-like" evidence="8">
    <location>
        <begin position="1"/>
        <end position="83"/>
    </location>
</feature>
<evidence type="ECO:0000256" key="3">
    <source>
        <dbReference type="ARBA" id="ARBA00015991"/>
    </source>
</evidence>
<evidence type="ECO:0000256" key="5">
    <source>
        <dbReference type="PROSITE-ProRule" id="PRU00520"/>
    </source>
</evidence>
<evidence type="ECO:0000256" key="6">
    <source>
        <dbReference type="RuleBase" id="RU000553"/>
    </source>
</evidence>
<dbReference type="PROSITE" id="PS00151">
    <property type="entry name" value="ACYLPHOSPHATASE_2"/>
    <property type="match status" value="1"/>
</dbReference>
<feature type="active site" evidence="5">
    <location>
        <position position="12"/>
    </location>
</feature>
<protein>
    <recommendedName>
        <fullName evidence="3 5">Acylphosphatase</fullName>
        <ecNumber evidence="2 5">3.6.1.7</ecNumber>
    </recommendedName>
</protein>
<dbReference type="AlphaFoldDB" id="A0A6L9SFQ1"/>
<evidence type="ECO:0000256" key="4">
    <source>
        <dbReference type="ARBA" id="ARBA00047645"/>
    </source>
</evidence>
<keyword evidence="10" id="KW-1185">Reference proteome</keyword>
<name>A0A6L9SFQ1_9ACTN</name>
<evidence type="ECO:0000256" key="7">
    <source>
        <dbReference type="RuleBase" id="RU004168"/>
    </source>
</evidence>
<dbReference type="PROSITE" id="PS51160">
    <property type="entry name" value="ACYLPHOSPHATASE_3"/>
    <property type="match status" value="1"/>
</dbReference>
<sequence>MVHGAVQGVFFRDNCRREAHRNGVNGWVRNRPDGAVEAVFEGTVDSVDTMISWARHGPPAAQVQRVEAHEEPVEGLAEFSVRHG</sequence>
<evidence type="ECO:0000313" key="9">
    <source>
        <dbReference type="EMBL" id="NEE04076.1"/>
    </source>
</evidence>
<dbReference type="PROSITE" id="PS00150">
    <property type="entry name" value="ACYLPHOSPHATASE_1"/>
    <property type="match status" value="1"/>
</dbReference>
<keyword evidence="5 6" id="KW-0378">Hydrolase</keyword>
<dbReference type="PANTHER" id="PTHR47268">
    <property type="entry name" value="ACYLPHOSPHATASE"/>
    <property type="match status" value="1"/>
</dbReference>
<dbReference type="Proteomes" id="UP000475214">
    <property type="component" value="Unassembled WGS sequence"/>
</dbReference>
<dbReference type="Gene3D" id="3.30.70.100">
    <property type="match status" value="1"/>
</dbReference>
<dbReference type="SUPFAM" id="SSF54975">
    <property type="entry name" value="Acylphosphatase/BLUF domain-like"/>
    <property type="match status" value="1"/>
</dbReference>
<dbReference type="InterPro" id="IPR017968">
    <property type="entry name" value="Acylphosphatase_CS"/>
</dbReference>
<dbReference type="GO" id="GO:0003998">
    <property type="term" value="F:acylphosphatase activity"/>
    <property type="evidence" value="ECO:0007669"/>
    <property type="project" value="UniProtKB-EC"/>
</dbReference>
<accession>A0A6L9SFQ1</accession>
<dbReference type="EC" id="3.6.1.7" evidence="2 5"/>
<comment type="catalytic activity">
    <reaction evidence="4 5 6">
        <text>an acyl phosphate + H2O = a carboxylate + phosphate + H(+)</text>
        <dbReference type="Rhea" id="RHEA:14965"/>
        <dbReference type="ChEBI" id="CHEBI:15377"/>
        <dbReference type="ChEBI" id="CHEBI:15378"/>
        <dbReference type="ChEBI" id="CHEBI:29067"/>
        <dbReference type="ChEBI" id="CHEBI:43474"/>
        <dbReference type="ChEBI" id="CHEBI:59918"/>
        <dbReference type="EC" id="3.6.1.7"/>
    </reaction>
</comment>
<reference evidence="9 10" key="1">
    <citation type="submission" date="2020-02" db="EMBL/GenBank/DDBJ databases">
        <authorList>
            <person name="Li X.-J."/>
            <person name="Han X.-M."/>
        </authorList>
    </citation>
    <scope>NUCLEOTIDE SEQUENCE [LARGE SCALE GENOMIC DNA]</scope>
    <source>
        <strain evidence="9 10">CCTCC AB 2017055</strain>
    </source>
</reference>
<dbReference type="InterPro" id="IPR001792">
    <property type="entry name" value="Acylphosphatase-like_dom"/>
</dbReference>
<feature type="active site" evidence="5">
    <location>
        <position position="30"/>
    </location>
</feature>
<dbReference type="EMBL" id="JAAGOA010000029">
    <property type="protein sequence ID" value="NEE04076.1"/>
    <property type="molecule type" value="Genomic_DNA"/>
</dbReference>
<organism evidence="9 10">
    <name type="scientific">Phytoactinopolyspora halotolerans</name>
    <dbReference type="NCBI Taxonomy" id="1981512"/>
    <lineage>
        <taxon>Bacteria</taxon>
        <taxon>Bacillati</taxon>
        <taxon>Actinomycetota</taxon>
        <taxon>Actinomycetes</taxon>
        <taxon>Jiangellales</taxon>
        <taxon>Jiangellaceae</taxon>
        <taxon>Phytoactinopolyspora</taxon>
    </lineage>
</organism>
<proteinExistence type="inferred from homology"/>
<gene>
    <name evidence="9" type="ORF">G1H10_28295</name>
</gene>
<evidence type="ECO:0000313" key="10">
    <source>
        <dbReference type="Proteomes" id="UP000475214"/>
    </source>
</evidence>